<dbReference type="Pfam" id="PF05375">
    <property type="entry name" value="Pacifastin_I"/>
    <property type="match status" value="1"/>
</dbReference>
<keyword evidence="2" id="KW-0964">Secreted</keyword>
<evidence type="ECO:0000256" key="4">
    <source>
        <dbReference type="ARBA" id="ARBA00022900"/>
    </source>
</evidence>
<evidence type="ECO:0000256" key="5">
    <source>
        <dbReference type="ARBA" id="ARBA00023157"/>
    </source>
</evidence>
<reference evidence="10 11" key="1">
    <citation type="submission" date="2015-09" db="EMBL/GenBank/DDBJ databases">
        <title>Trachymyrmex zeteki WGS genome.</title>
        <authorList>
            <person name="Nygaard S."/>
            <person name="Hu H."/>
            <person name="Boomsma J."/>
            <person name="Zhang G."/>
        </authorList>
    </citation>
    <scope>NUCLEOTIDE SEQUENCE [LARGE SCALE GENOMIC DNA]</scope>
    <source>
        <strain evidence="10">Tzet28-1</strain>
        <tissue evidence="10">Whole body</tissue>
    </source>
</reference>
<name>A0A151X8D7_9HYME</name>
<evidence type="ECO:0000256" key="1">
    <source>
        <dbReference type="ARBA" id="ARBA00004613"/>
    </source>
</evidence>
<dbReference type="GO" id="GO:0005576">
    <property type="term" value="C:extracellular region"/>
    <property type="evidence" value="ECO:0007669"/>
    <property type="project" value="UniProtKB-SubCell"/>
</dbReference>
<feature type="disulfide bond" evidence="7">
    <location>
        <begin position="79"/>
        <end position="94"/>
    </location>
</feature>
<organism evidence="10 11">
    <name type="scientific">Mycetomoellerius zeteki</name>
    <dbReference type="NCBI Taxonomy" id="64791"/>
    <lineage>
        <taxon>Eukaryota</taxon>
        <taxon>Metazoa</taxon>
        <taxon>Ecdysozoa</taxon>
        <taxon>Arthropoda</taxon>
        <taxon>Hexapoda</taxon>
        <taxon>Insecta</taxon>
        <taxon>Pterygota</taxon>
        <taxon>Neoptera</taxon>
        <taxon>Endopterygota</taxon>
        <taxon>Hymenoptera</taxon>
        <taxon>Apocrita</taxon>
        <taxon>Aculeata</taxon>
        <taxon>Formicoidea</taxon>
        <taxon>Formicidae</taxon>
        <taxon>Myrmicinae</taxon>
        <taxon>Mycetomoellerius</taxon>
    </lineage>
</organism>
<evidence type="ECO:0000259" key="9">
    <source>
        <dbReference type="PROSITE" id="PS51446"/>
    </source>
</evidence>
<evidence type="ECO:0000256" key="6">
    <source>
        <dbReference type="ARBA" id="ARBA00029459"/>
    </source>
</evidence>
<dbReference type="AlphaFoldDB" id="A0A151X8D7"/>
<keyword evidence="3 7" id="KW-0646">Protease inhibitor</keyword>
<dbReference type="InterPro" id="IPR036201">
    <property type="entry name" value="Pacifastin_dom_sf"/>
</dbReference>
<comment type="subcellular location">
    <subcellularLocation>
        <location evidence="1">Secreted</location>
    </subcellularLocation>
</comment>
<feature type="chain" id="PRO_5007591765" description="Pacifastin domain-containing protein" evidence="8">
    <location>
        <begin position="24"/>
        <end position="131"/>
    </location>
</feature>
<evidence type="ECO:0000256" key="2">
    <source>
        <dbReference type="ARBA" id="ARBA00022525"/>
    </source>
</evidence>
<keyword evidence="4 7" id="KW-0722">Serine protease inhibitor</keyword>
<feature type="disulfide bond" evidence="7">
    <location>
        <begin position="89"/>
        <end position="107"/>
    </location>
</feature>
<feature type="disulfide bond" evidence="7">
    <location>
        <begin position="92"/>
        <end position="102"/>
    </location>
</feature>
<gene>
    <name evidence="10" type="ORF">ALC60_04244</name>
</gene>
<comment type="caution">
    <text evidence="7">Lacks conserved residue(s) required for the propagation of feature annotation.</text>
</comment>
<evidence type="ECO:0000256" key="8">
    <source>
        <dbReference type="SAM" id="SignalP"/>
    </source>
</evidence>
<keyword evidence="8" id="KW-0732">Signal</keyword>
<dbReference type="EMBL" id="KQ982409">
    <property type="protein sequence ID" value="KYQ56645.1"/>
    <property type="molecule type" value="Genomic_DNA"/>
</dbReference>
<evidence type="ECO:0000313" key="10">
    <source>
        <dbReference type="EMBL" id="KYQ56645.1"/>
    </source>
</evidence>
<feature type="domain" description="Pacifastin" evidence="9">
    <location>
        <begin position="76"/>
        <end position="110"/>
    </location>
</feature>
<protein>
    <recommendedName>
        <fullName evidence="9">Pacifastin domain-containing protein</fullName>
    </recommendedName>
</protein>
<dbReference type="GO" id="GO:0004867">
    <property type="term" value="F:serine-type endopeptidase inhibitor activity"/>
    <property type="evidence" value="ECO:0007669"/>
    <property type="project" value="UniProtKB-UniRule"/>
</dbReference>
<evidence type="ECO:0000313" key="11">
    <source>
        <dbReference type="Proteomes" id="UP000075809"/>
    </source>
</evidence>
<proteinExistence type="inferred from homology"/>
<feature type="signal peptide" evidence="8">
    <location>
        <begin position="1"/>
        <end position="23"/>
    </location>
</feature>
<dbReference type="Proteomes" id="UP000075809">
    <property type="component" value="Unassembled WGS sequence"/>
</dbReference>
<sequence length="131" mass="14948">MSRKYTVLTLMIVMITLVTLIQGKSVAQLATCEYSFSYYNGCNTCLCDMFASAWLCTSRWCGDSVILKPPPCLSPERKCIPGKRYFDGCNNCYCTSKSTIFCTKTFCERMHTTTFKLIPMELLPPPPDFWQ</sequence>
<accession>A0A151X8D7</accession>
<comment type="similarity">
    <text evidence="6 7">Belongs to the protease inhibitor I19 family.</text>
</comment>
<dbReference type="InterPro" id="IPR008037">
    <property type="entry name" value="Pacifastin_dom"/>
</dbReference>
<dbReference type="SUPFAM" id="SSF57283">
    <property type="entry name" value="PMP inhibitors"/>
    <property type="match status" value="1"/>
</dbReference>
<evidence type="ECO:0000256" key="7">
    <source>
        <dbReference type="PROSITE-ProRule" id="PRU00776"/>
    </source>
</evidence>
<keyword evidence="5 7" id="KW-1015">Disulfide bond</keyword>
<dbReference type="PROSITE" id="PS51446">
    <property type="entry name" value="PACIFASTIN"/>
    <property type="match status" value="1"/>
</dbReference>
<evidence type="ECO:0000256" key="3">
    <source>
        <dbReference type="ARBA" id="ARBA00022690"/>
    </source>
</evidence>
<keyword evidence="11" id="KW-1185">Reference proteome</keyword>